<dbReference type="AlphaFoldDB" id="A0A392MBF3"/>
<evidence type="ECO:0000256" key="1">
    <source>
        <dbReference type="SAM" id="MobiDB-lite"/>
    </source>
</evidence>
<dbReference type="EMBL" id="LXQA010007457">
    <property type="protein sequence ID" value="MCH84832.1"/>
    <property type="molecule type" value="Genomic_DNA"/>
</dbReference>
<keyword evidence="3" id="KW-1185">Reference proteome</keyword>
<evidence type="ECO:0000313" key="2">
    <source>
        <dbReference type="EMBL" id="MCH84832.1"/>
    </source>
</evidence>
<feature type="non-terminal residue" evidence="2">
    <location>
        <position position="1"/>
    </location>
</feature>
<dbReference type="Proteomes" id="UP000265520">
    <property type="component" value="Unassembled WGS sequence"/>
</dbReference>
<feature type="region of interest" description="Disordered" evidence="1">
    <location>
        <begin position="193"/>
        <end position="218"/>
    </location>
</feature>
<proteinExistence type="predicted"/>
<sequence length="218" mass="25247">VPLLHSVVNAVKNISHNHKYKYLDKVKEAQDTLFEEKHLQLRLPGILKEHERYKLLLSPICCIDSTVHYKPHLAAKQFEELKHLDLSKLTWQKTDLVSKQNRGLFAPKFSTIELAQWNARMLVTDFLPGPRQNGANETTSQPSDAAFAYENAHHSIPEESRYINFYKRRRGSNVDKEKKNMLVVDNKEKKCGKKQKIMSSKENEVAQEAMRQGMFSDV</sequence>
<protein>
    <submittedName>
        <fullName evidence="2">Uncharacterized protein</fullName>
    </submittedName>
</protein>
<organism evidence="2 3">
    <name type="scientific">Trifolium medium</name>
    <dbReference type="NCBI Taxonomy" id="97028"/>
    <lineage>
        <taxon>Eukaryota</taxon>
        <taxon>Viridiplantae</taxon>
        <taxon>Streptophyta</taxon>
        <taxon>Embryophyta</taxon>
        <taxon>Tracheophyta</taxon>
        <taxon>Spermatophyta</taxon>
        <taxon>Magnoliopsida</taxon>
        <taxon>eudicotyledons</taxon>
        <taxon>Gunneridae</taxon>
        <taxon>Pentapetalae</taxon>
        <taxon>rosids</taxon>
        <taxon>fabids</taxon>
        <taxon>Fabales</taxon>
        <taxon>Fabaceae</taxon>
        <taxon>Papilionoideae</taxon>
        <taxon>50 kb inversion clade</taxon>
        <taxon>NPAAA clade</taxon>
        <taxon>Hologalegina</taxon>
        <taxon>IRL clade</taxon>
        <taxon>Trifolieae</taxon>
        <taxon>Trifolium</taxon>
    </lineage>
</organism>
<name>A0A392MBF3_9FABA</name>
<gene>
    <name evidence="2" type="ORF">A2U01_0005669</name>
</gene>
<reference evidence="2 3" key="1">
    <citation type="journal article" date="2018" name="Front. Plant Sci.">
        <title>Red Clover (Trifolium pratense) and Zigzag Clover (T. medium) - A Picture of Genomic Similarities and Differences.</title>
        <authorList>
            <person name="Dluhosova J."/>
            <person name="Istvanek J."/>
            <person name="Nedelnik J."/>
            <person name="Repkova J."/>
        </authorList>
    </citation>
    <scope>NUCLEOTIDE SEQUENCE [LARGE SCALE GENOMIC DNA]</scope>
    <source>
        <strain evidence="3">cv. 10/8</strain>
        <tissue evidence="2">Leaf</tissue>
    </source>
</reference>
<accession>A0A392MBF3</accession>
<comment type="caution">
    <text evidence="2">The sequence shown here is derived from an EMBL/GenBank/DDBJ whole genome shotgun (WGS) entry which is preliminary data.</text>
</comment>
<evidence type="ECO:0000313" key="3">
    <source>
        <dbReference type="Proteomes" id="UP000265520"/>
    </source>
</evidence>